<feature type="transmembrane region" description="Helical" evidence="1">
    <location>
        <begin position="104"/>
        <end position="127"/>
    </location>
</feature>
<dbReference type="Proteomes" id="UP000245073">
    <property type="component" value="Unassembled WGS sequence"/>
</dbReference>
<evidence type="ECO:0000256" key="1">
    <source>
        <dbReference type="SAM" id="Phobius"/>
    </source>
</evidence>
<feature type="transmembrane region" description="Helical" evidence="1">
    <location>
        <begin position="77"/>
        <end position="97"/>
    </location>
</feature>
<evidence type="ECO:0000313" key="3">
    <source>
        <dbReference type="Proteomes" id="UP000245073"/>
    </source>
</evidence>
<sequence length="188" mass="19368">MTRVEFVTRLKRGLAGLPATTIADAVADYEAHFDDAMAAGRTEAETAAALGDPDRLARELRAEAGLKRWEETKNPSAAAGAVFAVLGLGAIDILILLPILMGVIGALFGFFMAGIGMFIAGGFVFSAGPFMDPPGGAAVAILGGIGLMAAATALTAVTGLVTIALVNGLVWYGRLHYRLLKPAIEPQA</sequence>
<dbReference type="AlphaFoldDB" id="A0A2T9JQ46"/>
<keyword evidence="1" id="KW-0812">Transmembrane</keyword>
<gene>
    <name evidence="2" type="ORF">DDF67_16700</name>
</gene>
<keyword evidence="3" id="KW-1185">Reference proteome</keyword>
<feature type="transmembrane region" description="Helical" evidence="1">
    <location>
        <begin position="139"/>
        <end position="172"/>
    </location>
</feature>
<dbReference type="EMBL" id="QDKQ01000057">
    <property type="protein sequence ID" value="PVM85837.1"/>
    <property type="molecule type" value="Genomic_DNA"/>
</dbReference>
<keyword evidence="1" id="KW-1133">Transmembrane helix</keyword>
<comment type="caution">
    <text evidence="2">The sequence shown here is derived from an EMBL/GenBank/DDBJ whole genome shotgun (WGS) entry which is preliminary data.</text>
</comment>
<dbReference type="OrthoDB" id="9804829at2"/>
<protein>
    <recommendedName>
        <fullName evidence="4">DUF1700 domain-containing protein</fullName>
    </recommendedName>
</protein>
<accession>A0A2T9JQ46</accession>
<organism evidence="2 3">
    <name type="scientific">Caulobacter endophyticus</name>
    <dbReference type="NCBI Taxonomy" id="2172652"/>
    <lineage>
        <taxon>Bacteria</taxon>
        <taxon>Pseudomonadati</taxon>
        <taxon>Pseudomonadota</taxon>
        <taxon>Alphaproteobacteria</taxon>
        <taxon>Caulobacterales</taxon>
        <taxon>Caulobacteraceae</taxon>
        <taxon>Caulobacter</taxon>
    </lineage>
</organism>
<proteinExistence type="predicted"/>
<evidence type="ECO:0008006" key="4">
    <source>
        <dbReference type="Google" id="ProtNLM"/>
    </source>
</evidence>
<reference evidence="2 3" key="1">
    <citation type="submission" date="2018-04" db="EMBL/GenBank/DDBJ databases">
        <title>The genome sequence of Caulobacter sp. 744.</title>
        <authorList>
            <person name="Gao J."/>
            <person name="Sun J."/>
        </authorList>
    </citation>
    <scope>NUCLEOTIDE SEQUENCE [LARGE SCALE GENOMIC DNA]</scope>
    <source>
        <strain evidence="2 3">774</strain>
    </source>
</reference>
<dbReference type="Pfam" id="PF22564">
    <property type="entry name" value="HAAS"/>
    <property type="match status" value="1"/>
</dbReference>
<dbReference type="RefSeq" id="WP_109101988.1">
    <property type="nucleotide sequence ID" value="NZ_QDKQ01000057.1"/>
</dbReference>
<evidence type="ECO:0000313" key="2">
    <source>
        <dbReference type="EMBL" id="PVM85837.1"/>
    </source>
</evidence>
<name>A0A2T9JQ46_9CAUL</name>
<keyword evidence="1" id="KW-0472">Membrane</keyword>